<comment type="subcellular location">
    <subcellularLocation>
        <location evidence="1">Cell membrane</location>
        <topology evidence="1">Multi-pass membrane protein</topology>
    </subcellularLocation>
</comment>
<reference evidence="10" key="1">
    <citation type="journal article" date="2019" name="Int. J. Syst. Evol. Microbiol.">
        <title>The Global Catalogue of Microorganisms (GCM) 10K type strain sequencing project: providing services to taxonomists for standard genome sequencing and annotation.</title>
        <authorList>
            <consortium name="The Broad Institute Genomics Platform"/>
            <consortium name="The Broad Institute Genome Sequencing Center for Infectious Disease"/>
            <person name="Wu L."/>
            <person name="Ma J."/>
        </authorList>
    </citation>
    <scope>NUCLEOTIDE SEQUENCE [LARGE SCALE GENOMIC DNA]</scope>
    <source>
        <strain evidence="10">NBRC 108894</strain>
    </source>
</reference>
<evidence type="ECO:0000256" key="3">
    <source>
        <dbReference type="ARBA" id="ARBA00022475"/>
    </source>
</evidence>
<feature type="transmembrane region" description="Helical" evidence="7">
    <location>
        <begin position="165"/>
        <end position="188"/>
    </location>
</feature>
<dbReference type="EMBL" id="BSVB01000001">
    <property type="protein sequence ID" value="GMA96557.1"/>
    <property type="molecule type" value="Genomic_DNA"/>
</dbReference>
<evidence type="ECO:0000259" key="8">
    <source>
        <dbReference type="Pfam" id="PF09335"/>
    </source>
</evidence>
<feature type="domain" description="VTT" evidence="8">
    <location>
        <begin position="61"/>
        <end position="185"/>
    </location>
</feature>
<organism evidence="9 10">
    <name type="scientific">Pseudolysinimonas kribbensis</name>
    <dbReference type="NCBI Taxonomy" id="433641"/>
    <lineage>
        <taxon>Bacteria</taxon>
        <taxon>Bacillati</taxon>
        <taxon>Actinomycetota</taxon>
        <taxon>Actinomycetes</taxon>
        <taxon>Micrococcales</taxon>
        <taxon>Microbacteriaceae</taxon>
        <taxon>Pseudolysinimonas</taxon>
    </lineage>
</organism>
<accession>A0ABQ6KDE5</accession>
<keyword evidence="3" id="KW-1003">Cell membrane</keyword>
<gene>
    <name evidence="9" type="ORF">GCM10025881_33810</name>
</gene>
<dbReference type="InterPro" id="IPR051311">
    <property type="entry name" value="DedA_domain"/>
</dbReference>
<dbReference type="Pfam" id="PF09335">
    <property type="entry name" value="VTT_dom"/>
    <property type="match status" value="1"/>
</dbReference>
<evidence type="ECO:0000256" key="7">
    <source>
        <dbReference type="SAM" id="Phobius"/>
    </source>
</evidence>
<keyword evidence="10" id="KW-1185">Reference proteome</keyword>
<evidence type="ECO:0000256" key="2">
    <source>
        <dbReference type="ARBA" id="ARBA00010792"/>
    </source>
</evidence>
<evidence type="ECO:0000256" key="4">
    <source>
        <dbReference type="ARBA" id="ARBA00022692"/>
    </source>
</evidence>
<comment type="similarity">
    <text evidence="2">Belongs to the DedA family.</text>
</comment>
<dbReference type="InterPro" id="IPR032816">
    <property type="entry name" value="VTT_dom"/>
</dbReference>
<evidence type="ECO:0000256" key="1">
    <source>
        <dbReference type="ARBA" id="ARBA00004651"/>
    </source>
</evidence>
<keyword evidence="4 7" id="KW-0812">Transmembrane</keyword>
<feature type="transmembrane region" description="Helical" evidence="7">
    <location>
        <begin position="6"/>
        <end position="31"/>
    </location>
</feature>
<name>A0ABQ6KDE5_9MICO</name>
<evidence type="ECO:0000313" key="10">
    <source>
        <dbReference type="Proteomes" id="UP001157034"/>
    </source>
</evidence>
<dbReference type="PANTHER" id="PTHR42709">
    <property type="entry name" value="ALKALINE PHOSPHATASE LIKE PROTEIN"/>
    <property type="match status" value="1"/>
</dbReference>
<keyword evidence="6 7" id="KW-0472">Membrane</keyword>
<evidence type="ECO:0000256" key="5">
    <source>
        <dbReference type="ARBA" id="ARBA00022989"/>
    </source>
</evidence>
<dbReference type="Proteomes" id="UP001157034">
    <property type="component" value="Unassembled WGS sequence"/>
</dbReference>
<feature type="transmembrane region" description="Helical" evidence="7">
    <location>
        <begin position="43"/>
        <end position="61"/>
    </location>
</feature>
<dbReference type="PANTHER" id="PTHR42709:SF6">
    <property type="entry name" value="UNDECAPRENYL PHOSPHATE TRANSPORTER A"/>
    <property type="match status" value="1"/>
</dbReference>
<feature type="transmembrane region" description="Helical" evidence="7">
    <location>
        <begin position="200"/>
        <end position="219"/>
    </location>
</feature>
<comment type="caution">
    <text evidence="9">The sequence shown here is derived from an EMBL/GenBank/DDBJ whole genome shotgun (WGS) entry which is preliminary data.</text>
</comment>
<keyword evidence="5 7" id="KW-1133">Transmembrane helix</keyword>
<evidence type="ECO:0000313" key="9">
    <source>
        <dbReference type="EMBL" id="GMA96557.1"/>
    </source>
</evidence>
<sequence length="240" mass="26288">MTWLGEVLAAIGSFFAGFNDAVNQLLLWILATVHHVDPVVRTLLAAVGMFCETSILVGLVVPGDTIVIVASTAVMSPVEYVALLVAVVAGSLAGESVGFALGRWFGHGIRHSRLGRRIGERNWARAERYVRRRGGPAVFVSRFLPVLHALVPLSAGAGEMRYRRFLAWTAPACAIWATLYVTFGTLAAGSYRQLVGQLHFLGYVFVGAVVVFLVVLLVVRKLVERHQAHHWDDDETERVE</sequence>
<protein>
    <recommendedName>
        <fullName evidence="8">VTT domain-containing protein</fullName>
    </recommendedName>
</protein>
<proteinExistence type="inferred from homology"/>
<evidence type="ECO:0000256" key="6">
    <source>
        <dbReference type="ARBA" id="ARBA00023136"/>
    </source>
</evidence>